<evidence type="ECO:0000313" key="6">
    <source>
        <dbReference type="Proteomes" id="UP000231451"/>
    </source>
</evidence>
<dbReference type="Pfam" id="PF17853">
    <property type="entry name" value="GGDEF_2"/>
    <property type="match status" value="1"/>
</dbReference>
<evidence type="ECO:0000256" key="1">
    <source>
        <dbReference type="ARBA" id="ARBA00006754"/>
    </source>
</evidence>
<comment type="caution">
    <text evidence="5">The sequence shown here is derived from an EMBL/GenBank/DDBJ whole genome shotgun (WGS) entry which is preliminary data.</text>
</comment>
<organism evidence="5 6">
    <name type="scientific">Bifidobacterium simiarum</name>
    <dbReference type="NCBI Taxonomy" id="2045441"/>
    <lineage>
        <taxon>Bacteria</taxon>
        <taxon>Bacillati</taxon>
        <taxon>Actinomycetota</taxon>
        <taxon>Actinomycetes</taxon>
        <taxon>Bifidobacteriales</taxon>
        <taxon>Bifidobacteriaceae</taxon>
        <taxon>Bifidobacterium</taxon>
    </lineage>
</organism>
<feature type="domain" description="Putative sugar diacid recognition" evidence="2">
    <location>
        <begin position="3"/>
        <end position="126"/>
    </location>
</feature>
<keyword evidence="6" id="KW-1185">Reference proteome</keyword>
<comment type="similarity">
    <text evidence="1">Belongs to the CdaR family.</text>
</comment>
<dbReference type="PANTHER" id="PTHR33744">
    <property type="entry name" value="CARBOHYDRATE DIACID REGULATOR"/>
    <property type="match status" value="1"/>
</dbReference>
<accession>A0A2M9HGB3</accession>
<dbReference type="PANTHER" id="PTHR33744:SF15">
    <property type="entry name" value="CARBOHYDRATE DIACID REGULATOR"/>
    <property type="match status" value="1"/>
</dbReference>
<dbReference type="AlphaFoldDB" id="A0A2M9HGB3"/>
<dbReference type="InterPro" id="IPR051448">
    <property type="entry name" value="CdaR-like_regulators"/>
</dbReference>
<dbReference type="Proteomes" id="UP000231451">
    <property type="component" value="Unassembled WGS sequence"/>
</dbReference>
<evidence type="ECO:0000259" key="4">
    <source>
        <dbReference type="Pfam" id="PF17853"/>
    </source>
</evidence>
<gene>
    <name evidence="5" type="ORF">CSQ87_03125</name>
</gene>
<feature type="domain" description="CdaR GGDEF-like" evidence="4">
    <location>
        <begin position="143"/>
        <end position="283"/>
    </location>
</feature>
<dbReference type="Pfam" id="PF05651">
    <property type="entry name" value="Diacid_rec"/>
    <property type="match status" value="1"/>
</dbReference>
<evidence type="ECO:0000259" key="2">
    <source>
        <dbReference type="Pfam" id="PF05651"/>
    </source>
</evidence>
<proteinExistence type="inferred from homology"/>
<dbReference type="Pfam" id="PF13556">
    <property type="entry name" value="HTH_30"/>
    <property type="match status" value="1"/>
</dbReference>
<reference evidence="5 6" key="1">
    <citation type="submission" date="2017-10" db="EMBL/GenBank/DDBJ databases">
        <title>Draft genome sequences of strains TRE 1, TRE 9, TRE H and TRI 7, isolated from tamarins, belonging to four potential novel Bifidobacterium species.</title>
        <authorList>
            <person name="Mattarelli P."/>
            <person name="Modesto M."/>
            <person name="Puglisi E."/>
            <person name="Morelli L."/>
            <person name="Spezio C."/>
            <person name="Bonetti A."/>
            <person name="Sandri C."/>
        </authorList>
    </citation>
    <scope>NUCLEOTIDE SEQUENCE [LARGE SCALE GENOMIC DNA]</scope>
    <source>
        <strain evidence="6">TRI7</strain>
    </source>
</reference>
<dbReference type="InterPro" id="IPR025736">
    <property type="entry name" value="PucR_C-HTH_dom"/>
</dbReference>
<name>A0A2M9HGB3_9BIFI</name>
<sequence length="425" mass="46825">MNIDPRIAQTIVENLKNVIRHDINFFSPDGVMIASTDPTRIGSQHDAARLAAWEERTIAVDTDDQFQGARHGINAPVMLGDDVVAVIGITGERSEVEPFGEVIRKMTEILIRENTDQINRFDRRMMAANLIGLLSAKDHDRGLVEYLADTLHIDLQAPHRMAIGRCTQQDAAHSGRDDIYDILMRHLGDHTDTVFAVSAQGFQLLIGERPGKRTGQSGDGKSGAVTTTAITTATSERRLLETLEAVRLDIEQTLGRPISIGIGEQALTTDRYWHSYDQARTTVDWLRFTDQSCVADYGSIGIGIAVSAIDRDAAQVFVSQVFAGLTDRDIERFHTIFETYTRHNGSINRAAGELFIHKNTLQNHLNALAKRTGYNPRELADRDTLSLAFLLRRHLAFSGPALSGPTFSAPASGASTPLTRAARSK</sequence>
<feature type="domain" description="PucR C-terminal helix-turn-helix" evidence="3">
    <location>
        <begin position="337"/>
        <end position="390"/>
    </location>
</feature>
<protein>
    <submittedName>
        <fullName evidence="5">Sugar diacid recognition</fullName>
    </submittedName>
</protein>
<dbReference type="InterPro" id="IPR042070">
    <property type="entry name" value="PucR_C-HTH_sf"/>
</dbReference>
<dbReference type="Gene3D" id="1.10.10.2840">
    <property type="entry name" value="PucR C-terminal helix-turn-helix domain"/>
    <property type="match status" value="1"/>
</dbReference>
<dbReference type="InterPro" id="IPR041522">
    <property type="entry name" value="CdaR_GGDEF"/>
</dbReference>
<dbReference type="InterPro" id="IPR008599">
    <property type="entry name" value="Diacid_rec"/>
</dbReference>
<evidence type="ECO:0000313" key="5">
    <source>
        <dbReference type="EMBL" id="PJM75868.1"/>
    </source>
</evidence>
<evidence type="ECO:0000259" key="3">
    <source>
        <dbReference type="Pfam" id="PF13556"/>
    </source>
</evidence>
<dbReference type="EMBL" id="PEBK01000002">
    <property type="protein sequence ID" value="PJM75868.1"/>
    <property type="molecule type" value="Genomic_DNA"/>
</dbReference>